<reference evidence="1 2" key="1">
    <citation type="submission" date="2019-01" db="EMBL/GenBank/DDBJ databases">
        <authorList>
            <person name="Teutsch A."/>
            <person name="Aseo R.J."/>
            <person name="Bailey B.D."/>
            <person name="Haggerty K.J."/>
            <person name="Martinez Fernandez C."/>
            <person name="Phetsavong A.T."/>
            <person name="Layton S.R."/>
            <person name="Nayek S."/>
            <person name="Hughes L.E."/>
            <person name="Garlena R.A."/>
            <person name="Russell D.A."/>
            <person name="Pope W.H."/>
            <person name="Jacobs-Sera D."/>
            <person name="Hatfull G.F."/>
        </authorList>
    </citation>
    <scope>NUCLEOTIDE SEQUENCE [LARGE SCALE GENOMIC DNA]</scope>
</reference>
<name>A0A411B6C2_9CAUD</name>
<organism evidence="1 2">
    <name type="scientific">Streptomyces phage Teutsch</name>
    <dbReference type="NCBI Taxonomy" id="2510588"/>
    <lineage>
        <taxon>Viruses</taxon>
        <taxon>Duplodnaviria</taxon>
        <taxon>Heunggongvirae</taxon>
        <taxon>Uroviricota</taxon>
        <taxon>Caudoviricetes</taxon>
        <taxon>Stanwilliamsviridae</taxon>
        <taxon>Boydwoodruffvirinae</taxon>
        <taxon>Samistivirus</taxon>
        <taxon>Samistivirus peebs</taxon>
    </lineage>
</organism>
<evidence type="ECO:0000313" key="1">
    <source>
        <dbReference type="EMBL" id="QAX95858.1"/>
    </source>
</evidence>
<accession>A0A411B6C2</accession>
<gene>
    <name evidence="1" type="primary">137</name>
    <name evidence="1" type="ORF">SEA_TEUTSCH_137</name>
</gene>
<dbReference type="EMBL" id="MK460248">
    <property type="protein sequence ID" value="QAX95858.1"/>
    <property type="molecule type" value="Genomic_DNA"/>
</dbReference>
<proteinExistence type="predicted"/>
<dbReference type="Proteomes" id="UP000290240">
    <property type="component" value="Segment"/>
</dbReference>
<evidence type="ECO:0000313" key="2">
    <source>
        <dbReference type="Proteomes" id="UP000290240"/>
    </source>
</evidence>
<protein>
    <submittedName>
        <fullName evidence="1">Uncharacterized protein</fullName>
    </submittedName>
</protein>
<sequence>MHMAACPKGGKHEWKMWSGKYRCRKCGETSKVQPT</sequence>